<dbReference type="Proteomes" id="UP001469553">
    <property type="component" value="Unassembled WGS sequence"/>
</dbReference>
<evidence type="ECO:0000313" key="2">
    <source>
        <dbReference type="EMBL" id="MEQ2285258.1"/>
    </source>
</evidence>
<feature type="region of interest" description="Disordered" evidence="1">
    <location>
        <begin position="1"/>
        <end position="56"/>
    </location>
</feature>
<name>A0ABV0XV59_9TELE</name>
<feature type="region of interest" description="Disordered" evidence="1">
    <location>
        <begin position="74"/>
        <end position="112"/>
    </location>
</feature>
<accession>A0ABV0XV59</accession>
<gene>
    <name evidence="2" type="ORF">AMECASPLE_029966</name>
</gene>
<evidence type="ECO:0000313" key="3">
    <source>
        <dbReference type="Proteomes" id="UP001469553"/>
    </source>
</evidence>
<reference evidence="2 3" key="1">
    <citation type="submission" date="2021-06" db="EMBL/GenBank/DDBJ databases">
        <authorList>
            <person name="Palmer J.M."/>
        </authorList>
    </citation>
    <scope>NUCLEOTIDE SEQUENCE [LARGE SCALE GENOMIC DNA]</scope>
    <source>
        <strain evidence="2 3">AS_MEX2019</strain>
        <tissue evidence="2">Muscle</tissue>
    </source>
</reference>
<keyword evidence="3" id="KW-1185">Reference proteome</keyword>
<organism evidence="2 3">
    <name type="scientific">Ameca splendens</name>
    <dbReference type="NCBI Taxonomy" id="208324"/>
    <lineage>
        <taxon>Eukaryota</taxon>
        <taxon>Metazoa</taxon>
        <taxon>Chordata</taxon>
        <taxon>Craniata</taxon>
        <taxon>Vertebrata</taxon>
        <taxon>Euteleostomi</taxon>
        <taxon>Actinopterygii</taxon>
        <taxon>Neopterygii</taxon>
        <taxon>Teleostei</taxon>
        <taxon>Neoteleostei</taxon>
        <taxon>Acanthomorphata</taxon>
        <taxon>Ovalentaria</taxon>
        <taxon>Atherinomorphae</taxon>
        <taxon>Cyprinodontiformes</taxon>
        <taxon>Goodeidae</taxon>
        <taxon>Ameca</taxon>
    </lineage>
</organism>
<proteinExistence type="predicted"/>
<dbReference type="EMBL" id="JAHRIP010012908">
    <property type="protein sequence ID" value="MEQ2285258.1"/>
    <property type="molecule type" value="Genomic_DNA"/>
</dbReference>
<evidence type="ECO:0000256" key="1">
    <source>
        <dbReference type="SAM" id="MobiDB-lite"/>
    </source>
</evidence>
<protein>
    <submittedName>
        <fullName evidence="2">Uncharacterized protein</fullName>
    </submittedName>
</protein>
<feature type="compositionally biased region" description="Polar residues" evidence="1">
    <location>
        <begin position="84"/>
        <end position="103"/>
    </location>
</feature>
<sequence length="112" mass="12537">MSSSTASSIVGHGEPGAYLQQSMGERQDTPWTGRQSIVGQNTNSQPHTPKGNQERPINLLWHVFGLWEEARVPGENPLMHGENRQTPARKSPGQESNPRQQCYQLRHRTAPL</sequence>
<feature type="compositionally biased region" description="Polar residues" evidence="1">
    <location>
        <begin position="19"/>
        <end position="51"/>
    </location>
</feature>
<comment type="caution">
    <text evidence="2">The sequence shown here is derived from an EMBL/GenBank/DDBJ whole genome shotgun (WGS) entry which is preliminary data.</text>
</comment>